<accession>A0A521FQV8</accession>
<feature type="transmembrane region" description="Helical" evidence="1">
    <location>
        <begin position="13"/>
        <end position="34"/>
    </location>
</feature>
<evidence type="ECO:0000313" key="2">
    <source>
        <dbReference type="EMBL" id="SMO98583.1"/>
    </source>
</evidence>
<proteinExistence type="predicted"/>
<reference evidence="2 3" key="1">
    <citation type="submission" date="2017-05" db="EMBL/GenBank/DDBJ databases">
        <authorList>
            <person name="Varghese N."/>
            <person name="Submissions S."/>
        </authorList>
    </citation>
    <scope>NUCLEOTIDE SEQUENCE [LARGE SCALE GENOMIC DNA]</scope>
    <source>
        <strain evidence="2 3">DSM 19036</strain>
    </source>
</reference>
<evidence type="ECO:0000256" key="1">
    <source>
        <dbReference type="SAM" id="Phobius"/>
    </source>
</evidence>
<name>A0A521FQV8_9SPHI</name>
<dbReference type="AlphaFoldDB" id="A0A521FQV8"/>
<dbReference type="EMBL" id="FXTN01000017">
    <property type="protein sequence ID" value="SMO98583.1"/>
    <property type="molecule type" value="Genomic_DNA"/>
</dbReference>
<dbReference type="Proteomes" id="UP000320300">
    <property type="component" value="Unassembled WGS sequence"/>
</dbReference>
<evidence type="ECO:0000313" key="3">
    <source>
        <dbReference type="Proteomes" id="UP000320300"/>
    </source>
</evidence>
<keyword evidence="3" id="KW-1185">Reference proteome</keyword>
<keyword evidence="1" id="KW-0472">Membrane</keyword>
<protein>
    <submittedName>
        <fullName evidence="2">Uncharacterized protein</fullName>
    </submittedName>
</protein>
<keyword evidence="1" id="KW-1133">Transmembrane helix</keyword>
<sequence length="42" mass="4626">MHLISAAIGTPEIIAIIILLGLIVLFYFLVKGIINFISEVKK</sequence>
<gene>
    <name evidence="2" type="ORF">SAMN06265348_11720</name>
</gene>
<organism evidence="2 3">
    <name type="scientific">Pedobacter westerhofensis</name>
    <dbReference type="NCBI Taxonomy" id="425512"/>
    <lineage>
        <taxon>Bacteria</taxon>
        <taxon>Pseudomonadati</taxon>
        <taxon>Bacteroidota</taxon>
        <taxon>Sphingobacteriia</taxon>
        <taxon>Sphingobacteriales</taxon>
        <taxon>Sphingobacteriaceae</taxon>
        <taxon>Pedobacter</taxon>
    </lineage>
</organism>
<keyword evidence="1" id="KW-0812">Transmembrane</keyword>